<evidence type="ECO:0000313" key="1">
    <source>
        <dbReference type="EMBL" id="BAE52062.1"/>
    </source>
</evidence>
<protein>
    <recommendedName>
        <fullName evidence="3">TIR domain-containing protein</fullName>
    </recommendedName>
</protein>
<gene>
    <name evidence="1" type="ordered locus">amb3258</name>
</gene>
<organism evidence="1 2">
    <name type="scientific">Paramagnetospirillum magneticum (strain ATCC 700264 / AMB-1)</name>
    <name type="common">Magnetospirillum magneticum</name>
    <dbReference type="NCBI Taxonomy" id="342108"/>
    <lineage>
        <taxon>Bacteria</taxon>
        <taxon>Pseudomonadati</taxon>
        <taxon>Pseudomonadota</taxon>
        <taxon>Alphaproteobacteria</taxon>
        <taxon>Rhodospirillales</taxon>
        <taxon>Magnetospirillaceae</taxon>
        <taxon>Paramagnetospirillum</taxon>
    </lineage>
</organism>
<evidence type="ECO:0000313" key="2">
    <source>
        <dbReference type="Proteomes" id="UP000007058"/>
    </source>
</evidence>
<dbReference type="OrthoDB" id="9811746at2"/>
<dbReference type="Proteomes" id="UP000007058">
    <property type="component" value="Chromosome"/>
</dbReference>
<dbReference type="KEGG" id="mag:amb3258"/>
<dbReference type="AlphaFoldDB" id="Q2W263"/>
<dbReference type="RefSeq" id="WP_011385623.1">
    <property type="nucleotide sequence ID" value="NC_007626.1"/>
</dbReference>
<keyword evidence="2" id="KW-1185">Reference proteome</keyword>
<accession>Q2W263</accession>
<reference evidence="1 2" key="1">
    <citation type="journal article" date="2005" name="DNA Res.">
        <title>Complete genome sequence of the facultative anaerobic magnetotactic bacterium Magnetospirillum sp. strain AMB-1.</title>
        <authorList>
            <person name="Matsunaga T."/>
            <person name="Okamura Y."/>
            <person name="Fukuda Y."/>
            <person name="Wahyudi A.T."/>
            <person name="Murase Y."/>
            <person name="Takeyama H."/>
        </authorList>
    </citation>
    <scope>NUCLEOTIDE SEQUENCE [LARGE SCALE GENOMIC DNA]</scope>
    <source>
        <strain evidence="2">ATCC 700264 / AMB-1</strain>
    </source>
</reference>
<evidence type="ECO:0008006" key="3">
    <source>
        <dbReference type="Google" id="ProtNLM"/>
    </source>
</evidence>
<proteinExistence type="predicted"/>
<dbReference type="HOGENOM" id="CLU_1872930_0_0_5"/>
<dbReference type="EMBL" id="AP007255">
    <property type="protein sequence ID" value="BAE52062.1"/>
    <property type="molecule type" value="Genomic_DNA"/>
</dbReference>
<name>Q2W263_PARM1</name>
<sequence length="136" mass="14999">MIDIFITHDWHRRADIDQITHCLDQAFGLGWRNFGNPWYDPCIKLSSPEGAALVCEILETQVSPSHVLIFLPSVYSTSSRGRTWAGAALDMARRYKIPVIGLLADGAVPPPDVTDLADRWVGLSELPQAVMAVSNP</sequence>